<protein>
    <submittedName>
        <fullName evidence="2">Uncharacterized protein</fullName>
    </submittedName>
</protein>
<sequence>WATGSPTASSRSRARTGSGRCEPRPTAASPPPTTGERRSASAPRR</sequence>
<reference evidence="2" key="1">
    <citation type="submission" date="2020-02" db="EMBL/GenBank/DDBJ databases">
        <authorList>
            <person name="Meier V. D."/>
        </authorList>
    </citation>
    <scope>NUCLEOTIDE SEQUENCE</scope>
    <source>
        <strain evidence="2">AVDCRST_MAG11</strain>
    </source>
</reference>
<name>A0A6J4KY08_9BACT</name>
<dbReference type="EMBL" id="CADCTU010000427">
    <property type="protein sequence ID" value="CAA9317633.1"/>
    <property type="molecule type" value="Genomic_DNA"/>
</dbReference>
<feature type="compositionally biased region" description="Low complexity" evidence="1">
    <location>
        <begin position="1"/>
        <end position="27"/>
    </location>
</feature>
<dbReference type="AlphaFoldDB" id="A0A6J4KY08"/>
<feature type="non-terminal residue" evidence="2">
    <location>
        <position position="1"/>
    </location>
</feature>
<feature type="region of interest" description="Disordered" evidence="1">
    <location>
        <begin position="1"/>
        <end position="45"/>
    </location>
</feature>
<feature type="non-terminal residue" evidence="2">
    <location>
        <position position="45"/>
    </location>
</feature>
<evidence type="ECO:0000256" key="1">
    <source>
        <dbReference type="SAM" id="MobiDB-lite"/>
    </source>
</evidence>
<proteinExistence type="predicted"/>
<organism evidence="2">
    <name type="scientific">uncultured Gemmatimonadaceae bacterium</name>
    <dbReference type="NCBI Taxonomy" id="246130"/>
    <lineage>
        <taxon>Bacteria</taxon>
        <taxon>Pseudomonadati</taxon>
        <taxon>Gemmatimonadota</taxon>
        <taxon>Gemmatimonadia</taxon>
        <taxon>Gemmatimonadales</taxon>
        <taxon>Gemmatimonadaceae</taxon>
        <taxon>environmental samples</taxon>
    </lineage>
</organism>
<accession>A0A6J4KY08</accession>
<gene>
    <name evidence="2" type="ORF">AVDCRST_MAG11-1858</name>
</gene>
<evidence type="ECO:0000313" key="2">
    <source>
        <dbReference type="EMBL" id="CAA9317633.1"/>
    </source>
</evidence>